<gene>
    <name evidence="8" type="ORF">FHS28_002830</name>
</gene>
<proteinExistence type="inferred from homology"/>
<evidence type="ECO:0000313" key="8">
    <source>
        <dbReference type="EMBL" id="MBB3195427.1"/>
    </source>
</evidence>
<dbReference type="InterPro" id="IPR004808">
    <property type="entry name" value="AP_endonuc_1"/>
</dbReference>
<feature type="compositionally biased region" description="Basic and acidic residues" evidence="6">
    <location>
        <begin position="233"/>
        <end position="245"/>
    </location>
</feature>
<dbReference type="Pfam" id="PF03372">
    <property type="entry name" value="Exo_endo_phos"/>
    <property type="match status" value="1"/>
</dbReference>
<evidence type="ECO:0000313" key="9">
    <source>
        <dbReference type="Proteomes" id="UP000574369"/>
    </source>
</evidence>
<protein>
    <submittedName>
        <fullName evidence="8">Exodeoxyribonuclease III</fullName>
    </submittedName>
</protein>
<dbReference type="PANTHER" id="PTHR43250:SF1">
    <property type="entry name" value="EXODEOXYRIBONUCLEASE III"/>
    <property type="match status" value="1"/>
</dbReference>
<dbReference type="Gene3D" id="3.60.10.10">
    <property type="entry name" value="Endonuclease/exonuclease/phosphatase"/>
    <property type="match status" value="1"/>
</dbReference>
<comment type="cofactor">
    <cofactor evidence="1">
        <name>Mg(2+)</name>
        <dbReference type="ChEBI" id="CHEBI:18420"/>
    </cofactor>
</comment>
<evidence type="ECO:0000256" key="1">
    <source>
        <dbReference type="ARBA" id="ARBA00001946"/>
    </source>
</evidence>
<dbReference type="EMBL" id="JACHXO010000004">
    <property type="protein sequence ID" value="MBB3195427.1"/>
    <property type="molecule type" value="Genomic_DNA"/>
</dbReference>
<keyword evidence="9" id="KW-1185">Reference proteome</keyword>
<comment type="similarity">
    <text evidence="2">Belongs to the DNA repair enzymes AP/ExoA family.</text>
</comment>
<evidence type="ECO:0000256" key="4">
    <source>
        <dbReference type="ARBA" id="ARBA00022801"/>
    </source>
</evidence>
<evidence type="ECO:0000256" key="3">
    <source>
        <dbReference type="ARBA" id="ARBA00022723"/>
    </source>
</evidence>
<keyword evidence="5" id="KW-0460">Magnesium</keyword>
<evidence type="ECO:0000256" key="6">
    <source>
        <dbReference type="SAM" id="MobiDB-lite"/>
    </source>
</evidence>
<evidence type="ECO:0000256" key="5">
    <source>
        <dbReference type="ARBA" id="ARBA00022842"/>
    </source>
</evidence>
<dbReference type="InterPro" id="IPR037493">
    <property type="entry name" value="ExoIII-like"/>
</dbReference>
<organism evidence="8 9">
    <name type="scientific">Roseateles terrae</name>
    <dbReference type="NCBI Taxonomy" id="431060"/>
    <lineage>
        <taxon>Bacteria</taxon>
        <taxon>Pseudomonadati</taxon>
        <taxon>Pseudomonadota</taxon>
        <taxon>Betaproteobacteria</taxon>
        <taxon>Burkholderiales</taxon>
        <taxon>Sphaerotilaceae</taxon>
        <taxon>Roseateles</taxon>
    </lineage>
</organism>
<dbReference type="InterPro" id="IPR036691">
    <property type="entry name" value="Endo/exonu/phosph_ase_sf"/>
</dbReference>
<dbReference type="CDD" id="cd09086">
    <property type="entry name" value="ExoIII-like_AP-endo"/>
    <property type="match status" value="1"/>
</dbReference>
<dbReference type="PROSITE" id="PS51435">
    <property type="entry name" value="AP_NUCLEASE_F1_4"/>
    <property type="match status" value="1"/>
</dbReference>
<reference evidence="8 9" key="1">
    <citation type="submission" date="2020-08" db="EMBL/GenBank/DDBJ databases">
        <title>Genomic Encyclopedia of Type Strains, Phase III (KMG-III): the genomes of soil and plant-associated and newly described type strains.</title>
        <authorList>
            <person name="Whitman W."/>
        </authorList>
    </citation>
    <scope>NUCLEOTIDE SEQUENCE [LARGE SCALE GENOMIC DNA]</scope>
    <source>
        <strain evidence="8 9">CECT 7247</strain>
    </source>
</reference>
<name>A0ABR6GTK1_9BURK</name>
<evidence type="ECO:0000256" key="2">
    <source>
        <dbReference type="ARBA" id="ARBA00007092"/>
    </source>
</evidence>
<dbReference type="Proteomes" id="UP000574369">
    <property type="component" value="Unassembled WGS sequence"/>
</dbReference>
<evidence type="ECO:0000259" key="7">
    <source>
        <dbReference type="Pfam" id="PF03372"/>
    </source>
</evidence>
<dbReference type="SUPFAM" id="SSF56219">
    <property type="entry name" value="DNase I-like"/>
    <property type="match status" value="1"/>
</dbReference>
<dbReference type="InterPro" id="IPR005135">
    <property type="entry name" value="Endo/exonuclease/phosphatase"/>
</dbReference>
<dbReference type="NCBIfam" id="TIGR00633">
    <property type="entry name" value="xth"/>
    <property type="match status" value="1"/>
</dbReference>
<sequence length="264" mass="29839">MLVATWNVNNVLKRLDQLLAWLESRKPDVVALQELKTPTDNFPTQALAAAGYHCMVQGQRSWNGVALLARGQEPLPVLTALPGDPKDREARYIEAAIKGVLFGCLYAVNGNPCPGPKFDYKLAWMERMRQRAETLWATGHPVVLLGDWNVVPTDQDIYKPDTWQDNALLQPESREAFNRILDQGWTDAIRAAHPADPPPFTFWDYRRRRWERDAGLRIDHILCSSALQVRAAGVDKDERGRDSPSDHAPVWARLKGARQTTMPP</sequence>
<feature type="region of interest" description="Disordered" evidence="6">
    <location>
        <begin position="232"/>
        <end position="264"/>
    </location>
</feature>
<dbReference type="RefSeq" id="WP_088451445.1">
    <property type="nucleotide sequence ID" value="NZ_JACHXO010000004.1"/>
</dbReference>
<dbReference type="PANTHER" id="PTHR43250">
    <property type="entry name" value="EXODEOXYRIBONUCLEASE III"/>
    <property type="match status" value="1"/>
</dbReference>
<comment type="caution">
    <text evidence="8">The sequence shown here is derived from an EMBL/GenBank/DDBJ whole genome shotgun (WGS) entry which is preliminary data.</text>
</comment>
<accession>A0ABR6GTK1</accession>
<keyword evidence="3" id="KW-0479">Metal-binding</keyword>
<keyword evidence="4" id="KW-0378">Hydrolase</keyword>
<dbReference type="InterPro" id="IPR020847">
    <property type="entry name" value="AP_endonuclease_F1_BS"/>
</dbReference>
<feature type="domain" description="Endonuclease/exonuclease/phosphatase" evidence="7">
    <location>
        <begin position="4"/>
        <end position="247"/>
    </location>
</feature>
<dbReference type="PROSITE" id="PS00726">
    <property type="entry name" value="AP_NUCLEASE_F1_1"/>
    <property type="match status" value="1"/>
</dbReference>
<dbReference type="NCBIfam" id="TIGR00195">
    <property type="entry name" value="exoDNase_III"/>
    <property type="match status" value="1"/>
</dbReference>